<evidence type="ECO:0000313" key="4">
    <source>
        <dbReference type="EMBL" id="QEW27344.1"/>
    </source>
</evidence>
<protein>
    <submittedName>
        <fullName evidence="3">Uncharacterized protein</fullName>
    </submittedName>
</protein>
<feature type="coiled-coil region" evidence="1">
    <location>
        <begin position="336"/>
        <end position="377"/>
    </location>
</feature>
<dbReference type="Proteomes" id="UP000325785">
    <property type="component" value="Chromosome"/>
</dbReference>
<evidence type="ECO:0000256" key="2">
    <source>
        <dbReference type="SAM" id="SignalP"/>
    </source>
</evidence>
<sequence length="380" mass="40625">MKRRLTAIGLLALALPATAHSDEVVPTDLIVTGNICTGGSLCVDGESFGTTDLRIKGTIPEIQFFDTTTGDSTWTVSVDNPMSGLANGFTIKNETNLSYPFRIEENAPDSAFFIGETGRIGLGTVIPRADIHVAGGNLVTLRLEDTSGTTRAWDFNASSTAFWIRDHTSDTVPMAIEAGAPNNTLWLEDTGNVGIGTFTPGAPLEVSNDDTFSYFRISATQAAINQSVDVTFTGGPLGTGELRYNIVDGDGPEMKLNADGDIEIGGTLTTAGSCSVGCDAVFEDAYDLPSIEDHHARTLALGHLPNVGPTRDGEPWDVTDKMGRMLNELEHAHLFIAGQQQRITRQQEELAAQRAELDETRAALAALTARLDRIDQTGQP</sequence>
<dbReference type="Proteomes" id="UP000051401">
    <property type="component" value="Unassembled WGS sequence"/>
</dbReference>
<dbReference type="AlphaFoldDB" id="A0A0T5P9Z1"/>
<evidence type="ECO:0000256" key="1">
    <source>
        <dbReference type="SAM" id="Coils"/>
    </source>
</evidence>
<dbReference type="EMBL" id="CP031598">
    <property type="protein sequence ID" value="QEW27344.1"/>
    <property type="molecule type" value="Genomic_DNA"/>
</dbReference>
<reference evidence="4 6" key="2">
    <citation type="submission" date="2018-08" db="EMBL/GenBank/DDBJ databases">
        <title>Genetic Globetrotter - A new plasmid hitch-hiking vast phylogenetic and geographic distances.</title>
        <authorList>
            <person name="Vollmers J."/>
            <person name="Petersen J."/>
        </authorList>
    </citation>
    <scope>NUCLEOTIDE SEQUENCE [LARGE SCALE GENOMIC DNA]</scope>
    <source>
        <strain evidence="4 6">DSM 26383</strain>
    </source>
</reference>
<feature type="signal peptide" evidence="2">
    <location>
        <begin position="1"/>
        <end position="21"/>
    </location>
</feature>
<dbReference type="STRING" id="540747.SAMN04488031_101190"/>
<accession>A0A0T5P9Z1</accession>
<dbReference type="KEGG" id="rid:RIdsm_03156"/>
<evidence type="ECO:0000313" key="6">
    <source>
        <dbReference type="Proteomes" id="UP000325785"/>
    </source>
</evidence>
<keyword evidence="1" id="KW-0175">Coiled coil</keyword>
<dbReference type="PATRIC" id="fig|540747.5.peg.4885"/>
<keyword evidence="2" id="KW-0732">Signal</keyword>
<dbReference type="RefSeq" id="WP_057815769.1">
    <property type="nucleotide sequence ID" value="NZ_CP031598.1"/>
</dbReference>
<evidence type="ECO:0000313" key="5">
    <source>
        <dbReference type="Proteomes" id="UP000051401"/>
    </source>
</evidence>
<dbReference type="OrthoDB" id="4463518at2"/>
<proteinExistence type="predicted"/>
<evidence type="ECO:0000313" key="3">
    <source>
        <dbReference type="EMBL" id="KRS17857.1"/>
    </source>
</evidence>
<feature type="chain" id="PRO_5010437508" evidence="2">
    <location>
        <begin position="22"/>
        <end position="380"/>
    </location>
</feature>
<dbReference type="EMBL" id="LAXI01000005">
    <property type="protein sequence ID" value="KRS17857.1"/>
    <property type="molecule type" value="Genomic_DNA"/>
</dbReference>
<reference evidence="3 5" key="1">
    <citation type="submission" date="2015-04" db="EMBL/GenBank/DDBJ databases">
        <title>The draft genome sequence of Roseovarius indicus B108T.</title>
        <authorList>
            <person name="Li G."/>
            <person name="Lai Q."/>
            <person name="Shao Z."/>
            <person name="Yan P."/>
        </authorList>
    </citation>
    <scope>NUCLEOTIDE SEQUENCE [LARGE SCALE GENOMIC DNA]</scope>
    <source>
        <strain evidence="3 5">B108</strain>
    </source>
</reference>
<organism evidence="3 5">
    <name type="scientific">Roseovarius indicus</name>
    <dbReference type="NCBI Taxonomy" id="540747"/>
    <lineage>
        <taxon>Bacteria</taxon>
        <taxon>Pseudomonadati</taxon>
        <taxon>Pseudomonadota</taxon>
        <taxon>Alphaproteobacteria</taxon>
        <taxon>Rhodobacterales</taxon>
        <taxon>Roseobacteraceae</taxon>
        <taxon>Roseovarius</taxon>
    </lineage>
</organism>
<name>A0A0T5P9Z1_9RHOB</name>
<gene>
    <name evidence="4" type="ORF">RIdsm_03156</name>
    <name evidence="3" type="ORF">XM52_09815</name>
</gene>
<keyword evidence="5" id="KW-1185">Reference proteome</keyword>